<dbReference type="Proteomes" id="UP001429564">
    <property type="component" value="Unassembled WGS sequence"/>
</dbReference>
<keyword evidence="1" id="KW-0812">Transmembrane</keyword>
<organism evidence="2 3">
    <name type="scientific">Parasedimentitalea denitrificans</name>
    <dbReference type="NCBI Taxonomy" id="2211118"/>
    <lineage>
        <taxon>Bacteria</taxon>
        <taxon>Pseudomonadati</taxon>
        <taxon>Pseudomonadota</taxon>
        <taxon>Alphaproteobacteria</taxon>
        <taxon>Rhodobacterales</taxon>
        <taxon>Paracoccaceae</taxon>
        <taxon>Parasedimentitalea</taxon>
    </lineage>
</organism>
<evidence type="ECO:0000256" key="1">
    <source>
        <dbReference type="SAM" id="Phobius"/>
    </source>
</evidence>
<sequence>MSINGFNQRIDRLQWKPTAVPTREVVDGIVGDRPTVDMRNVGLNLLGAIIGILIGVGLKGMVTPGTSWGPNSGLLGAIVGTMCIAGFLFSVPLAALGAVWHQRRPWLLPLSAINLLMIVVILLS</sequence>
<name>A0ABX0WE81_9RHOB</name>
<feature type="transmembrane region" description="Helical" evidence="1">
    <location>
        <begin position="74"/>
        <end position="100"/>
    </location>
</feature>
<dbReference type="EMBL" id="QHLQ01000024">
    <property type="protein sequence ID" value="NIZ62982.1"/>
    <property type="molecule type" value="Genomic_DNA"/>
</dbReference>
<keyword evidence="1" id="KW-0472">Membrane</keyword>
<keyword evidence="1" id="KW-1133">Transmembrane helix</keyword>
<feature type="transmembrane region" description="Helical" evidence="1">
    <location>
        <begin position="106"/>
        <end position="123"/>
    </location>
</feature>
<comment type="caution">
    <text evidence="2">The sequence shown here is derived from an EMBL/GenBank/DDBJ whole genome shotgun (WGS) entry which is preliminary data.</text>
</comment>
<reference evidence="2 3" key="1">
    <citation type="submission" date="2018-05" db="EMBL/GenBank/DDBJ databases">
        <authorList>
            <person name="Zhang Y.-J."/>
        </authorList>
    </citation>
    <scope>NUCLEOTIDE SEQUENCE [LARGE SCALE GENOMIC DNA]</scope>
    <source>
        <strain evidence="2 3">CY04</strain>
    </source>
</reference>
<dbReference type="RefSeq" id="WP_167685599.1">
    <property type="nucleotide sequence ID" value="NZ_QHLQ01000024.1"/>
</dbReference>
<gene>
    <name evidence="2" type="ORF">DL239_18610</name>
</gene>
<feature type="transmembrane region" description="Helical" evidence="1">
    <location>
        <begin position="41"/>
        <end position="62"/>
    </location>
</feature>
<protein>
    <submittedName>
        <fullName evidence="2">Uncharacterized protein</fullName>
    </submittedName>
</protein>
<proteinExistence type="predicted"/>
<evidence type="ECO:0000313" key="2">
    <source>
        <dbReference type="EMBL" id="NIZ62982.1"/>
    </source>
</evidence>
<evidence type="ECO:0000313" key="3">
    <source>
        <dbReference type="Proteomes" id="UP001429564"/>
    </source>
</evidence>
<accession>A0ABX0WE81</accession>
<keyword evidence="3" id="KW-1185">Reference proteome</keyword>